<reference evidence="1 2" key="1">
    <citation type="submission" date="2023-10" db="EMBL/GenBank/DDBJ databases">
        <title>Niallia locisalis sp.nov. isolated from a salt pond sample.</title>
        <authorList>
            <person name="Li X.-J."/>
            <person name="Dong L."/>
        </authorList>
    </citation>
    <scope>NUCLEOTIDE SEQUENCE [LARGE SCALE GENOMIC DNA]</scope>
    <source>
        <strain evidence="1 2">DSM 29761</strain>
    </source>
</reference>
<proteinExistence type="predicted"/>
<sequence length="132" mass="15614">MKLLEAYEAKRDLIHKERELIRQEKVIMDKIIAELIKSNKAIKNESSEIQFEKESELPKKQQIQKGQISSIDLAEIIKPVLVTNQKMTAKELEAYLRDNFGFTWKAFDATMRSLRTKGYLKFKKENNYYILE</sequence>
<gene>
    <name evidence="1" type="ORF">R4Z09_12150</name>
</gene>
<evidence type="ECO:0000313" key="1">
    <source>
        <dbReference type="EMBL" id="WVX83679.1"/>
    </source>
</evidence>
<keyword evidence="2" id="KW-1185">Reference proteome</keyword>
<name>A0ABZ2CIT9_9BACI</name>
<dbReference type="RefSeq" id="WP_338452556.1">
    <property type="nucleotide sequence ID" value="NZ_CP137640.1"/>
</dbReference>
<protein>
    <submittedName>
        <fullName evidence="1">Uncharacterized protein</fullName>
    </submittedName>
</protein>
<accession>A0ABZ2CIT9</accession>
<evidence type="ECO:0000313" key="2">
    <source>
        <dbReference type="Proteomes" id="UP001357223"/>
    </source>
</evidence>
<dbReference type="EMBL" id="CP137640">
    <property type="protein sequence ID" value="WVX83679.1"/>
    <property type="molecule type" value="Genomic_DNA"/>
</dbReference>
<organism evidence="1 2">
    <name type="scientific">Niallia oryzisoli</name>
    <dbReference type="NCBI Taxonomy" id="1737571"/>
    <lineage>
        <taxon>Bacteria</taxon>
        <taxon>Bacillati</taxon>
        <taxon>Bacillota</taxon>
        <taxon>Bacilli</taxon>
        <taxon>Bacillales</taxon>
        <taxon>Bacillaceae</taxon>
        <taxon>Niallia</taxon>
    </lineage>
</organism>
<dbReference type="Proteomes" id="UP001357223">
    <property type="component" value="Chromosome"/>
</dbReference>